<dbReference type="Pfam" id="PF13976">
    <property type="entry name" value="gag_pre-integrs"/>
    <property type="match status" value="1"/>
</dbReference>
<protein>
    <submittedName>
        <fullName evidence="3">Retrovirus-related pol polyprotein from transposon TNT 1-94</fullName>
    </submittedName>
</protein>
<dbReference type="InterPro" id="IPR025724">
    <property type="entry name" value="GAG-pre-integrase_dom"/>
</dbReference>
<dbReference type="PANTHER" id="PTHR42648:SF28">
    <property type="entry name" value="TRANSPOSON-ENCODED PROTEIN WITH RIBONUCLEASE H-LIKE AND RETROVIRUS ZINC FINGER-LIKE DOMAINS"/>
    <property type="match status" value="1"/>
</dbReference>
<reference evidence="3" key="1">
    <citation type="journal article" date="2022" name="Int. J. Mol. Sci.">
        <title>Draft Genome of Tanacetum Coccineum: Genomic Comparison of Closely Related Tanacetum-Family Plants.</title>
        <authorList>
            <person name="Yamashiro T."/>
            <person name="Shiraishi A."/>
            <person name="Nakayama K."/>
            <person name="Satake H."/>
        </authorList>
    </citation>
    <scope>NUCLEOTIDE SEQUENCE</scope>
</reference>
<feature type="domain" description="GAG-pre-integrase" evidence="1">
    <location>
        <begin position="11"/>
        <end position="54"/>
    </location>
</feature>
<feature type="domain" description="Retroviral polymerase SH3-like" evidence="2">
    <location>
        <begin position="192"/>
        <end position="250"/>
    </location>
</feature>
<evidence type="ECO:0000259" key="2">
    <source>
        <dbReference type="Pfam" id="PF25597"/>
    </source>
</evidence>
<organism evidence="3 4">
    <name type="scientific">Tanacetum coccineum</name>
    <dbReference type="NCBI Taxonomy" id="301880"/>
    <lineage>
        <taxon>Eukaryota</taxon>
        <taxon>Viridiplantae</taxon>
        <taxon>Streptophyta</taxon>
        <taxon>Embryophyta</taxon>
        <taxon>Tracheophyta</taxon>
        <taxon>Spermatophyta</taxon>
        <taxon>Magnoliopsida</taxon>
        <taxon>eudicotyledons</taxon>
        <taxon>Gunneridae</taxon>
        <taxon>Pentapetalae</taxon>
        <taxon>asterids</taxon>
        <taxon>campanulids</taxon>
        <taxon>Asterales</taxon>
        <taxon>Asteraceae</taxon>
        <taxon>Asteroideae</taxon>
        <taxon>Anthemideae</taxon>
        <taxon>Anthemidinae</taxon>
        <taxon>Tanacetum</taxon>
    </lineage>
</organism>
<dbReference type="Gene3D" id="3.30.420.10">
    <property type="entry name" value="Ribonuclease H-like superfamily/Ribonuclease H"/>
    <property type="match status" value="1"/>
</dbReference>
<gene>
    <name evidence="3" type="ORF">Tco_0730229</name>
</gene>
<reference evidence="3" key="2">
    <citation type="submission" date="2022-01" db="EMBL/GenBank/DDBJ databases">
        <authorList>
            <person name="Yamashiro T."/>
            <person name="Shiraishi A."/>
            <person name="Satake H."/>
            <person name="Nakayama K."/>
        </authorList>
    </citation>
    <scope>NUCLEOTIDE SEQUENCE</scope>
</reference>
<dbReference type="PANTHER" id="PTHR42648">
    <property type="entry name" value="TRANSPOSASE, PUTATIVE-RELATED"/>
    <property type="match status" value="1"/>
</dbReference>
<keyword evidence="4" id="KW-1185">Reference proteome</keyword>
<comment type="caution">
    <text evidence="3">The sequence shown here is derived from an EMBL/GenBank/DDBJ whole genome shotgun (WGS) entry which is preliminary data.</text>
</comment>
<dbReference type="EMBL" id="BQNB010010664">
    <property type="protein sequence ID" value="GJS80348.1"/>
    <property type="molecule type" value="Genomic_DNA"/>
</dbReference>
<dbReference type="InterPro" id="IPR036397">
    <property type="entry name" value="RNaseH_sf"/>
</dbReference>
<dbReference type="InterPro" id="IPR039537">
    <property type="entry name" value="Retrotran_Ty1/copia-like"/>
</dbReference>
<proteinExistence type="predicted"/>
<dbReference type="InterPro" id="IPR057670">
    <property type="entry name" value="SH3_retrovirus"/>
</dbReference>
<accession>A0ABQ4YUN0</accession>
<sequence>MKSSMVNESFGFLWHKRLGHISKEGLQRLVKNEILPNLDLTDFGLCVECIKAKQTKHSKRGATRSSDLLEIIHTDICGPFDTPSSTREKYFITLDDFSRIRKVKIVRSNRGGEYYGKYDETGQCPGLFAKFLESRGKCALYTMPDTPQQNGMAKRYAVYLLNRVPSKLVPKTHFDLWTGRKPSLRHMRVWGCPAEAQVYNPQEKKLDSRTVSGYFIGYQEKSKGYRFYCPNHSSKIVETCNAKFLEKGEVSGSVENQVVDINEIRDDDPSPMNVHKFITTLDDVHVFQNQEQYLNNEQTPHEENNLPTQASELVRIALNKPARVRNSAVHDDYIVYLHETDFDIGIDKLYLFHKP</sequence>
<dbReference type="Proteomes" id="UP001151760">
    <property type="component" value="Unassembled WGS sequence"/>
</dbReference>
<dbReference type="InterPro" id="IPR012337">
    <property type="entry name" value="RNaseH-like_sf"/>
</dbReference>
<evidence type="ECO:0000259" key="1">
    <source>
        <dbReference type="Pfam" id="PF13976"/>
    </source>
</evidence>
<name>A0ABQ4YUN0_9ASTR</name>
<dbReference type="Pfam" id="PF25597">
    <property type="entry name" value="SH3_retrovirus"/>
    <property type="match status" value="1"/>
</dbReference>
<evidence type="ECO:0000313" key="3">
    <source>
        <dbReference type="EMBL" id="GJS80348.1"/>
    </source>
</evidence>
<evidence type="ECO:0000313" key="4">
    <source>
        <dbReference type="Proteomes" id="UP001151760"/>
    </source>
</evidence>
<dbReference type="SUPFAM" id="SSF53098">
    <property type="entry name" value="Ribonuclease H-like"/>
    <property type="match status" value="1"/>
</dbReference>